<dbReference type="RefSeq" id="WP_189242990.1">
    <property type="nucleotide sequence ID" value="NZ_BMQP01000026.1"/>
</dbReference>
<dbReference type="Proteomes" id="UP000655044">
    <property type="component" value="Unassembled WGS sequence"/>
</dbReference>
<sequence>MTTMTMTTGPAAAVLPETPFIVGTAHRGTFHAIPRDYALRALAPGGGDSCGALCGTWAQVATRIGTGAFDRAHLPAWMRLCPACTWTIALQAGSAAIAAELEALTPAVEDLAALEQLVPDPLITRRVCEAILATAGDLTDGSGRQDVVELLAHAAAHAPVLLRDEDCVDTSIDCGHPGPNCPAAPACPACSVRAGDWAQDREGFYRDACTIAAPCQVIGAMAAFYGVEVTA</sequence>
<comment type="caution">
    <text evidence="1">The sequence shown here is derived from an EMBL/GenBank/DDBJ whole genome shotgun (WGS) entry which is preliminary data.</text>
</comment>
<keyword evidence="2" id="KW-1185">Reference proteome</keyword>
<organism evidence="1 2">
    <name type="scientific">Planobispora rosea</name>
    <dbReference type="NCBI Taxonomy" id="35762"/>
    <lineage>
        <taxon>Bacteria</taxon>
        <taxon>Bacillati</taxon>
        <taxon>Actinomycetota</taxon>
        <taxon>Actinomycetes</taxon>
        <taxon>Streptosporangiales</taxon>
        <taxon>Streptosporangiaceae</taxon>
        <taxon>Planobispora</taxon>
    </lineage>
</organism>
<dbReference type="AlphaFoldDB" id="A0A8J3SAS6"/>
<protein>
    <submittedName>
        <fullName evidence="1">Uncharacterized protein</fullName>
    </submittedName>
</protein>
<accession>A0A8J3SAS6</accession>
<evidence type="ECO:0000313" key="2">
    <source>
        <dbReference type="Proteomes" id="UP000655044"/>
    </source>
</evidence>
<evidence type="ECO:0000313" key="1">
    <source>
        <dbReference type="EMBL" id="GIH86413.1"/>
    </source>
</evidence>
<proteinExistence type="predicted"/>
<name>A0A8J3SAS6_PLARO</name>
<dbReference type="EMBL" id="BOOI01000046">
    <property type="protein sequence ID" value="GIH86413.1"/>
    <property type="molecule type" value="Genomic_DNA"/>
</dbReference>
<gene>
    <name evidence="1" type="ORF">Pro02_48210</name>
</gene>
<reference evidence="1" key="1">
    <citation type="submission" date="2021-01" db="EMBL/GenBank/DDBJ databases">
        <title>Whole genome shotgun sequence of Planobispora rosea NBRC 15558.</title>
        <authorList>
            <person name="Komaki H."/>
            <person name="Tamura T."/>
        </authorList>
    </citation>
    <scope>NUCLEOTIDE SEQUENCE</scope>
    <source>
        <strain evidence="1">NBRC 15558</strain>
    </source>
</reference>